<dbReference type="RefSeq" id="WP_044823496.1">
    <property type="nucleotide sequence ID" value="NZ_CP009687.1"/>
</dbReference>
<dbReference type="InterPro" id="IPR050289">
    <property type="entry name" value="TorD/DmsD_chaperones"/>
</dbReference>
<dbReference type="PATRIC" id="fig|84022.5.peg.2480"/>
<dbReference type="AlphaFoldDB" id="A0A0D8IEL7"/>
<sequence length="230" mass="27386">MVNKLSSEEISILLEMRIFAYSFLKHALYIEPSREFLKAVIENNAVESFPFTEKSELINEGIIQINSFLKENNVLEISEYEKLHWDYTRMFIGPNSLPVPPWESVYLNKDRLVFQKETFEVRKNYLKYYFISKNYPREPDDHIGIELDFMCRLNKIAMENNEIQNTNKLLEVLNDQESFLREHILKWIPDFSISMINSSNTEFYRGIAKILKGYVEVDYLILKELIERST</sequence>
<dbReference type="Proteomes" id="UP000035704">
    <property type="component" value="Chromosome"/>
</dbReference>
<accession>A0A0D8IEL7</accession>
<name>A0A0D8IEL7_9CLOT</name>
<dbReference type="PANTHER" id="PTHR34227">
    <property type="entry name" value="CHAPERONE PROTEIN YCDY"/>
    <property type="match status" value="1"/>
</dbReference>
<dbReference type="STRING" id="84022.CACET_c08450"/>
<dbReference type="Gene3D" id="1.10.3480.10">
    <property type="entry name" value="TorD-like"/>
    <property type="match status" value="1"/>
</dbReference>
<dbReference type="InterPro" id="IPR020945">
    <property type="entry name" value="DMSO/NO3_reduct_chaperone"/>
</dbReference>
<dbReference type="OrthoDB" id="9795302at2"/>
<dbReference type="SUPFAM" id="SSF89155">
    <property type="entry name" value="TorD-like"/>
    <property type="match status" value="1"/>
</dbReference>
<gene>
    <name evidence="1" type="ORF">CACET_c08450</name>
</gene>
<proteinExistence type="predicted"/>
<dbReference type="PANTHER" id="PTHR34227:SF1">
    <property type="entry name" value="DIMETHYL SULFOXIDE REDUCTASE CHAPERONE-RELATED"/>
    <property type="match status" value="1"/>
</dbReference>
<dbReference type="Pfam" id="PF02613">
    <property type="entry name" value="Nitrate_red_del"/>
    <property type="match status" value="1"/>
</dbReference>
<evidence type="ECO:0000313" key="2">
    <source>
        <dbReference type="Proteomes" id="UP000035704"/>
    </source>
</evidence>
<reference evidence="1 2" key="1">
    <citation type="submission" date="2014-10" db="EMBL/GenBank/DDBJ databases">
        <title>Genome sequence of Clostridium aceticum DSM 1496.</title>
        <authorList>
            <person name="Poehlein A."/>
            <person name="Schiel-Bengelsdorf B."/>
            <person name="Gottschalk G."/>
            <person name="Duerre P."/>
            <person name="Daniel R."/>
        </authorList>
    </citation>
    <scope>NUCLEOTIDE SEQUENCE [LARGE SCALE GENOMIC DNA]</scope>
    <source>
        <strain evidence="1 2">DSM 1496</strain>
    </source>
</reference>
<dbReference type="InterPro" id="IPR036411">
    <property type="entry name" value="TorD-like_sf"/>
</dbReference>
<keyword evidence="2" id="KW-1185">Reference proteome</keyword>
<dbReference type="KEGG" id="cace:CACET_c08450"/>
<protein>
    <submittedName>
        <fullName evidence="1">Anaerobic dehydrogenase</fullName>
    </submittedName>
</protein>
<dbReference type="EMBL" id="CP009687">
    <property type="protein sequence ID" value="AKL94354.1"/>
    <property type="molecule type" value="Genomic_DNA"/>
</dbReference>
<evidence type="ECO:0000313" key="1">
    <source>
        <dbReference type="EMBL" id="AKL94354.1"/>
    </source>
</evidence>
<organism evidence="1 2">
    <name type="scientific">Clostridium aceticum</name>
    <dbReference type="NCBI Taxonomy" id="84022"/>
    <lineage>
        <taxon>Bacteria</taxon>
        <taxon>Bacillati</taxon>
        <taxon>Bacillota</taxon>
        <taxon>Clostridia</taxon>
        <taxon>Eubacteriales</taxon>
        <taxon>Clostridiaceae</taxon>
        <taxon>Clostridium</taxon>
    </lineage>
</organism>